<name>A0A1F7H1J3_9BACT</name>
<dbReference type="InterPro" id="IPR022803">
    <property type="entry name" value="Ribosomal_uL5_dom_sf"/>
</dbReference>
<evidence type="ECO:0000313" key="9">
    <source>
        <dbReference type="EMBL" id="OGK25099.1"/>
    </source>
</evidence>
<dbReference type="EMBL" id="MFZO01000019">
    <property type="protein sequence ID" value="OGK25099.1"/>
    <property type="molecule type" value="Genomic_DNA"/>
</dbReference>
<accession>A0A1F7H1J3</accession>
<keyword evidence="3 5" id="KW-0687">Ribonucleoprotein</keyword>
<evidence type="ECO:0000256" key="5">
    <source>
        <dbReference type="HAMAP-Rule" id="MF_01333"/>
    </source>
</evidence>
<evidence type="ECO:0000256" key="6">
    <source>
        <dbReference type="RuleBase" id="RU003930"/>
    </source>
</evidence>
<dbReference type="Gene3D" id="3.30.1440.10">
    <property type="match status" value="1"/>
</dbReference>
<gene>
    <name evidence="5" type="primary">rplE</name>
    <name evidence="9" type="ORF">A3C25_03535</name>
</gene>
<dbReference type="GO" id="GO:1990904">
    <property type="term" value="C:ribonucleoprotein complex"/>
    <property type="evidence" value="ECO:0007669"/>
    <property type="project" value="UniProtKB-KW"/>
</dbReference>
<protein>
    <recommendedName>
        <fullName evidence="4 5">Large ribosomal subunit protein uL5</fullName>
    </recommendedName>
</protein>
<evidence type="ECO:0000259" key="7">
    <source>
        <dbReference type="Pfam" id="PF00281"/>
    </source>
</evidence>
<proteinExistence type="inferred from homology"/>
<dbReference type="GO" id="GO:0005840">
    <property type="term" value="C:ribosome"/>
    <property type="evidence" value="ECO:0007669"/>
    <property type="project" value="UniProtKB-KW"/>
</dbReference>
<dbReference type="GO" id="GO:0006412">
    <property type="term" value="P:translation"/>
    <property type="evidence" value="ECO:0007669"/>
    <property type="project" value="UniProtKB-UniRule"/>
</dbReference>
<keyword evidence="2 5" id="KW-0689">Ribosomal protein</keyword>
<comment type="similarity">
    <text evidence="1 5 6">Belongs to the universal ribosomal protein uL5 family.</text>
</comment>
<dbReference type="AlphaFoldDB" id="A0A1F7H1J3"/>
<dbReference type="Pfam" id="PF00281">
    <property type="entry name" value="Ribosomal_L5"/>
    <property type="match status" value="1"/>
</dbReference>
<comment type="subunit">
    <text evidence="5">Part of the 50S ribosomal subunit; part of the 5S rRNA/L5/L18/L25 subcomplex. Contacts the 5S rRNA and the P site tRNA. Forms a bridge to the 30S subunit in the 70S ribosome.</text>
</comment>
<dbReference type="PIRSF" id="PIRSF002161">
    <property type="entry name" value="Ribosomal_L5"/>
    <property type="match status" value="1"/>
</dbReference>
<dbReference type="InterPro" id="IPR031310">
    <property type="entry name" value="Ribosomal_uL5_N"/>
</dbReference>
<dbReference type="Pfam" id="PF00673">
    <property type="entry name" value="Ribosomal_L5_C"/>
    <property type="match status" value="1"/>
</dbReference>
<sequence length="179" mass="20232">MVFKDLYNQEVKSKLMQELKLKNIMEVPKVIKIVVNVGAGEAVTNKTVLEKIKEQLTLITGQKPIVTKARKSVSAFKIRKGLPIGIKVTLRDKRMASFLEKLIKIVIPRLRDFRGIGENSIDPGGNLNLGFTEQTIFPEIDFDKIDKIRGLEVTIVTNARSKEKGKKLFELLGIPFQTR</sequence>
<dbReference type="HAMAP" id="MF_01333_B">
    <property type="entry name" value="Ribosomal_uL5_B"/>
    <property type="match status" value="1"/>
</dbReference>
<dbReference type="PROSITE" id="PS00358">
    <property type="entry name" value="RIBOSOMAL_L5"/>
    <property type="match status" value="1"/>
</dbReference>
<evidence type="ECO:0000256" key="4">
    <source>
        <dbReference type="ARBA" id="ARBA00035245"/>
    </source>
</evidence>
<comment type="caution">
    <text evidence="9">The sequence shown here is derived from an EMBL/GenBank/DDBJ whole genome shotgun (WGS) entry which is preliminary data.</text>
</comment>
<keyword evidence="5" id="KW-0694">RNA-binding</keyword>
<evidence type="ECO:0000313" key="10">
    <source>
        <dbReference type="Proteomes" id="UP000177913"/>
    </source>
</evidence>
<reference evidence="9 10" key="1">
    <citation type="journal article" date="2016" name="Nat. Commun.">
        <title>Thousands of microbial genomes shed light on interconnected biogeochemical processes in an aquifer system.</title>
        <authorList>
            <person name="Anantharaman K."/>
            <person name="Brown C.T."/>
            <person name="Hug L.A."/>
            <person name="Sharon I."/>
            <person name="Castelle C.J."/>
            <person name="Probst A.J."/>
            <person name="Thomas B.C."/>
            <person name="Singh A."/>
            <person name="Wilkins M.J."/>
            <person name="Karaoz U."/>
            <person name="Brodie E.L."/>
            <person name="Williams K.H."/>
            <person name="Hubbard S.S."/>
            <person name="Banfield J.F."/>
        </authorList>
    </citation>
    <scope>NUCLEOTIDE SEQUENCE [LARGE SCALE GENOMIC DNA]</scope>
</reference>
<dbReference type="SUPFAM" id="SSF55282">
    <property type="entry name" value="RL5-like"/>
    <property type="match status" value="1"/>
</dbReference>
<evidence type="ECO:0000256" key="1">
    <source>
        <dbReference type="ARBA" id="ARBA00008553"/>
    </source>
</evidence>
<organism evidence="9 10">
    <name type="scientific">Candidatus Roizmanbacteria bacterium RIFCSPHIGHO2_02_FULL_38_11</name>
    <dbReference type="NCBI Taxonomy" id="1802039"/>
    <lineage>
        <taxon>Bacteria</taxon>
        <taxon>Candidatus Roizmaniibacteriota</taxon>
    </lineage>
</organism>
<dbReference type="NCBIfam" id="NF000585">
    <property type="entry name" value="PRK00010.1"/>
    <property type="match status" value="1"/>
</dbReference>
<keyword evidence="5" id="KW-0699">rRNA-binding</keyword>
<evidence type="ECO:0000256" key="2">
    <source>
        <dbReference type="ARBA" id="ARBA00022980"/>
    </source>
</evidence>
<keyword evidence="5" id="KW-0820">tRNA-binding</keyword>
<dbReference type="InterPro" id="IPR031309">
    <property type="entry name" value="Ribosomal_uL5_C"/>
</dbReference>
<evidence type="ECO:0000256" key="3">
    <source>
        <dbReference type="ARBA" id="ARBA00023274"/>
    </source>
</evidence>
<dbReference type="InterPro" id="IPR020929">
    <property type="entry name" value="Ribosomal_uL5_CS"/>
</dbReference>
<dbReference type="Proteomes" id="UP000177913">
    <property type="component" value="Unassembled WGS sequence"/>
</dbReference>
<feature type="domain" description="Large ribosomal subunit protein uL5 C-terminal" evidence="8">
    <location>
        <begin position="83"/>
        <end position="176"/>
    </location>
</feature>
<evidence type="ECO:0000259" key="8">
    <source>
        <dbReference type="Pfam" id="PF00673"/>
    </source>
</evidence>
<feature type="domain" description="Large ribosomal subunit protein uL5 N-terminal" evidence="7">
    <location>
        <begin position="23"/>
        <end position="79"/>
    </location>
</feature>
<dbReference type="PANTHER" id="PTHR11994">
    <property type="entry name" value="60S RIBOSOMAL PROTEIN L11-RELATED"/>
    <property type="match status" value="1"/>
</dbReference>
<comment type="function">
    <text evidence="5">This is 1 of the proteins that bind and probably mediate the attachment of the 5S RNA into the large ribosomal subunit, where it forms part of the central protuberance. In the 70S ribosome it contacts protein S13 of the 30S subunit (bridge B1b), connecting the 2 subunits; this bridge is implicated in subunit movement. Contacts the P site tRNA; the 5S rRNA and some of its associated proteins might help stabilize positioning of ribosome-bound tRNAs.</text>
</comment>
<dbReference type="GO" id="GO:0003735">
    <property type="term" value="F:structural constituent of ribosome"/>
    <property type="evidence" value="ECO:0007669"/>
    <property type="project" value="InterPro"/>
</dbReference>
<dbReference type="GO" id="GO:0019843">
    <property type="term" value="F:rRNA binding"/>
    <property type="evidence" value="ECO:0007669"/>
    <property type="project" value="UniProtKB-UniRule"/>
</dbReference>
<dbReference type="FunFam" id="3.30.1440.10:FF:000001">
    <property type="entry name" value="50S ribosomal protein L5"/>
    <property type="match status" value="1"/>
</dbReference>
<dbReference type="InterPro" id="IPR020930">
    <property type="entry name" value="Ribosomal_uL5_bac-type"/>
</dbReference>
<dbReference type="GO" id="GO:0000049">
    <property type="term" value="F:tRNA binding"/>
    <property type="evidence" value="ECO:0007669"/>
    <property type="project" value="UniProtKB-UniRule"/>
</dbReference>
<dbReference type="InterPro" id="IPR002132">
    <property type="entry name" value="Ribosomal_uL5"/>
</dbReference>